<evidence type="ECO:0000256" key="6">
    <source>
        <dbReference type="ARBA" id="ARBA00022989"/>
    </source>
</evidence>
<accession>A0A6J0PPI3</accession>
<dbReference type="InterPro" id="IPR007241">
    <property type="entry name" value="Autophagy-rel_prot_9"/>
</dbReference>
<feature type="region of interest" description="Disordered" evidence="11">
    <location>
        <begin position="850"/>
        <end position="871"/>
    </location>
</feature>
<evidence type="ECO:0000256" key="2">
    <source>
        <dbReference type="ARBA" id="ARBA00006185"/>
    </source>
</evidence>
<evidence type="ECO:0000256" key="9">
    <source>
        <dbReference type="ARBA" id="ARBA00023136"/>
    </source>
</evidence>
<dbReference type="GO" id="GO:0034045">
    <property type="term" value="C:phagophore assembly site membrane"/>
    <property type="evidence" value="ECO:0007669"/>
    <property type="project" value="UniProtKB-SubCell"/>
</dbReference>
<dbReference type="InParanoid" id="A0A6J0PPI3"/>
<dbReference type="GeneID" id="105055588"/>
<dbReference type="KEGG" id="egu:105055588"/>
<evidence type="ECO:0000256" key="7">
    <source>
        <dbReference type="ARBA" id="ARBA00023006"/>
    </source>
</evidence>
<dbReference type="AlphaFoldDB" id="A0A6J0PPI3"/>
<keyword evidence="4 10" id="KW-0813">Transport</keyword>
<dbReference type="OrthoDB" id="2020634at2759"/>
<evidence type="ECO:0000256" key="3">
    <source>
        <dbReference type="ARBA" id="ARBA00018074"/>
    </source>
</evidence>
<dbReference type="GO" id="GO:0005776">
    <property type="term" value="C:autophagosome"/>
    <property type="evidence" value="ECO:0007669"/>
    <property type="project" value="TreeGrafter"/>
</dbReference>
<evidence type="ECO:0000256" key="8">
    <source>
        <dbReference type="ARBA" id="ARBA00023055"/>
    </source>
</evidence>
<evidence type="ECO:0000256" key="11">
    <source>
        <dbReference type="SAM" id="MobiDB-lite"/>
    </source>
</evidence>
<dbReference type="GO" id="GO:0006869">
    <property type="term" value="P:lipid transport"/>
    <property type="evidence" value="ECO:0007669"/>
    <property type="project" value="UniProtKB-KW"/>
</dbReference>
<dbReference type="PANTHER" id="PTHR13038">
    <property type="entry name" value="APG9 AUTOPHAGY 9"/>
    <property type="match status" value="1"/>
</dbReference>
<evidence type="ECO:0000313" key="13">
    <source>
        <dbReference type="RefSeq" id="XP_019709464.1"/>
    </source>
</evidence>
<feature type="transmembrane region" description="Helical" evidence="10">
    <location>
        <begin position="404"/>
        <end position="425"/>
    </location>
</feature>
<comment type="function">
    <text evidence="10">Phospholipid scramblase involved in autophagy. Cycles between the preautophagosomal structure/phagophore assembly site (PAS) and the cytoplasmic vesicle pool and supplies membrane for the growing autophagosome. Lipid scramblase activity plays a key role in preautophagosomal structure/phagophore assembly by distributing the phospholipids that arrive through ATG2 from the cytoplasmic to the luminal leaflet of the bilayer, thereby driving autophagosomal membrane expansion.</text>
</comment>
<keyword evidence="9 10" id="KW-0472">Membrane</keyword>
<comment type="subcellular location">
    <subcellularLocation>
        <location evidence="1 10">Preautophagosomal structure membrane</location>
        <topology evidence="1 10">Multi-pass membrane protein</topology>
    </subcellularLocation>
</comment>
<dbReference type="Proteomes" id="UP000504607">
    <property type="component" value="Chromosome 12"/>
</dbReference>
<feature type="transmembrane region" description="Helical" evidence="10">
    <location>
        <begin position="440"/>
        <end position="458"/>
    </location>
</feature>
<gene>
    <name evidence="13" type="primary">LOC105055588</name>
</gene>
<name>A0A6J0PPI3_ELAGV</name>
<reference evidence="13" key="1">
    <citation type="submission" date="2025-08" db="UniProtKB">
        <authorList>
            <consortium name="RefSeq"/>
        </authorList>
    </citation>
    <scope>IDENTIFICATION</scope>
</reference>
<dbReference type="RefSeq" id="XP_019709464.1">
    <property type="nucleotide sequence ID" value="XM_019853905.1"/>
</dbReference>
<organism evidence="12 13">
    <name type="scientific">Elaeis guineensis var. tenera</name>
    <name type="common">Oil palm</name>
    <dbReference type="NCBI Taxonomy" id="51953"/>
    <lineage>
        <taxon>Eukaryota</taxon>
        <taxon>Viridiplantae</taxon>
        <taxon>Streptophyta</taxon>
        <taxon>Embryophyta</taxon>
        <taxon>Tracheophyta</taxon>
        <taxon>Spermatophyta</taxon>
        <taxon>Magnoliopsida</taxon>
        <taxon>Liliopsida</taxon>
        <taxon>Arecaceae</taxon>
        <taxon>Arecoideae</taxon>
        <taxon>Cocoseae</taxon>
        <taxon>Elaeidinae</taxon>
        <taxon>Elaeis</taxon>
    </lineage>
</organism>
<sequence>MMFSARKGGKTSSRFKWQWRSESPLTAPMVDDVPPEIELSAYRRLPSSGSESPSGLLNDEGPKAEPIADLDLFFERMYNYYCEKGLTCIITKWIFEILSVIFVECFIWFFLLVVDWNALWNAKCGIDAFESGSKPCDLAKKAIKPHPLVPFTLTKVIIVGSMVIVTIYGLFNFLKFIVQFKNTLKIRHFYYNSLNVTDREIQTTPWPVILEKAVQLQHSQQLCVVKDLSAHDVVMRIMRKENYLIGMLNKGVLAFPMSRWIPGAGPAVKSRKNGRKNHLILTKTLEWTLNWCILQSMFDNKFCVQRDFVTNPSLLKKRLMIIGIGMLLISPCLVIFMLVYLFLRHAEQFYHHPSIVYSRRWSNLSEWIFREFNEVDHLFKHRINNSVEHTSNYLKQFPSPRINIIAKFISFVSGGFVAILIIIGFIDESLLEGHILGRNLLWYAAVFGAMTAISRAAMADELQVLDPEGAMSLVVQHTHYMPKRWRGKEHSALVRAEVETLFQYTGMMLLEEMVSIFLTPILLIFVIPKCADDILHFISDFTVYIDGVGHVCSLSVFDFESHGNRKYGSPCDAAKDRRSTQGKMEKSFLSFQSAYPTWEPSAHGQKFLSTLRNFRQSQAHQETDQNYLLTRTWQFAPHLRGQGDAMHRFTLQKGLCHNGDVPKTGHHLGPFLLSNPDQRTYLLDCYYVSKPVDMGEDLKDSPPSPNKIAFDADQGSFSAHNELRTEINDKDESWGPLSERQQSYLDASISSPLFRNNVHQHQDPEHHTVTPWWARAIPQSSGLQTSFLEPPSFGHHNYGHHSDDINDGTSEQQDSTNGSTNWSNLHNLSKTTCMDESDSAEPLNLPFVDDYAGPPKNLTIRIIPRSNDPVQ</sequence>
<feature type="transmembrane region" description="Helical" evidence="10">
    <location>
        <begin position="319"/>
        <end position="343"/>
    </location>
</feature>
<dbReference type="GO" id="GO:0034727">
    <property type="term" value="P:piecemeal microautophagy of the nucleus"/>
    <property type="evidence" value="ECO:0007669"/>
    <property type="project" value="TreeGrafter"/>
</dbReference>
<keyword evidence="7 10" id="KW-0072">Autophagy</keyword>
<keyword evidence="12" id="KW-1185">Reference proteome</keyword>
<evidence type="ECO:0000256" key="1">
    <source>
        <dbReference type="ARBA" id="ARBA00004511"/>
    </source>
</evidence>
<feature type="compositionally biased region" description="Polar residues" evidence="11">
    <location>
        <begin position="807"/>
        <end position="826"/>
    </location>
</feature>
<dbReference type="GO" id="GO:0061709">
    <property type="term" value="P:reticulophagy"/>
    <property type="evidence" value="ECO:0007669"/>
    <property type="project" value="TreeGrafter"/>
</dbReference>
<protein>
    <recommendedName>
        <fullName evidence="3 10">Autophagy-related protein 9</fullName>
    </recommendedName>
</protein>
<dbReference type="Pfam" id="PF04109">
    <property type="entry name" value="ATG9"/>
    <property type="match status" value="1"/>
</dbReference>
<evidence type="ECO:0000256" key="5">
    <source>
        <dbReference type="ARBA" id="ARBA00022692"/>
    </source>
</evidence>
<dbReference type="FunCoup" id="A0A6J0PPI3">
    <property type="interactions" value="2766"/>
</dbReference>
<feature type="transmembrane region" description="Helical" evidence="10">
    <location>
        <begin position="93"/>
        <end position="113"/>
    </location>
</feature>
<feature type="region of interest" description="Disordered" evidence="11">
    <location>
        <begin position="783"/>
        <end position="826"/>
    </location>
</feature>
<dbReference type="GO" id="GO:0034497">
    <property type="term" value="P:protein localization to phagophore assembly site"/>
    <property type="evidence" value="ECO:0007669"/>
    <property type="project" value="TreeGrafter"/>
</dbReference>
<dbReference type="GO" id="GO:0000422">
    <property type="term" value="P:autophagy of mitochondrion"/>
    <property type="evidence" value="ECO:0007669"/>
    <property type="project" value="TreeGrafter"/>
</dbReference>
<evidence type="ECO:0000313" key="12">
    <source>
        <dbReference type="Proteomes" id="UP000504607"/>
    </source>
</evidence>
<comment type="similarity">
    <text evidence="2 10">Belongs to the ATG9 family.</text>
</comment>
<feature type="transmembrane region" description="Helical" evidence="10">
    <location>
        <begin position="156"/>
        <end position="178"/>
    </location>
</feature>
<keyword evidence="6 10" id="KW-1133">Transmembrane helix</keyword>
<proteinExistence type="inferred from homology"/>
<dbReference type="PANTHER" id="PTHR13038:SF10">
    <property type="entry name" value="AUTOPHAGY-RELATED PROTEIN 9"/>
    <property type="match status" value="1"/>
</dbReference>
<evidence type="ECO:0000256" key="4">
    <source>
        <dbReference type="ARBA" id="ARBA00022448"/>
    </source>
</evidence>
<keyword evidence="5 10" id="KW-0812">Transmembrane</keyword>
<evidence type="ECO:0000256" key="10">
    <source>
        <dbReference type="RuleBase" id="RU364027"/>
    </source>
</evidence>
<keyword evidence="8 10" id="KW-0445">Lipid transport</keyword>